<accession>A0A2H0BFU2</accession>
<sequence>MHEKPNHDPSTQRYPKKGDVVCVSEKVNYKNGILTEGTVQDVLTSKKTHPRGHKVRLTDGTIGRVQEFVGDEKPVTPQNTTLQAQEKEEEISTNVEPIEGDLDLR</sequence>
<evidence type="ECO:0000256" key="1">
    <source>
        <dbReference type="SAM" id="MobiDB-lite"/>
    </source>
</evidence>
<dbReference type="Pfam" id="PF09962">
    <property type="entry name" value="DUF2196"/>
    <property type="match status" value="1"/>
</dbReference>
<dbReference type="InterPro" id="IPR019240">
    <property type="entry name" value="DUF2196"/>
</dbReference>
<proteinExistence type="predicted"/>
<dbReference type="PANTHER" id="PTHR40069:SF1">
    <property type="entry name" value="YWBE PROTEIN"/>
    <property type="match status" value="1"/>
</dbReference>
<dbReference type="PANTHER" id="PTHR40069">
    <property type="entry name" value="YWBE PROTEIN"/>
    <property type="match status" value="1"/>
</dbReference>
<organism evidence="2 3">
    <name type="scientific">candidate division WWE3 bacterium CG22_combo_CG10-13_8_21_14_all_39_12</name>
    <dbReference type="NCBI Taxonomy" id="1975094"/>
    <lineage>
        <taxon>Bacteria</taxon>
        <taxon>Katanobacteria</taxon>
    </lineage>
</organism>
<comment type="caution">
    <text evidence="2">The sequence shown here is derived from an EMBL/GenBank/DDBJ whole genome shotgun (WGS) entry which is preliminary data.</text>
</comment>
<reference evidence="2 3" key="1">
    <citation type="submission" date="2017-09" db="EMBL/GenBank/DDBJ databases">
        <title>Depth-based differentiation of microbial function through sediment-hosted aquifers and enrichment of novel symbionts in the deep terrestrial subsurface.</title>
        <authorList>
            <person name="Probst A.J."/>
            <person name="Ladd B."/>
            <person name="Jarett J.K."/>
            <person name="Geller-Mcgrath D.E."/>
            <person name="Sieber C.M."/>
            <person name="Emerson J.B."/>
            <person name="Anantharaman K."/>
            <person name="Thomas B.C."/>
            <person name="Malmstrom R."/>
            <person name="Stieglmeier M."/>
            <person name="Klingl A."/>
            <person name="Woyke T."/>
            <person name="Ryan C.M."/>
            <person name="Banfield J.F."/>
        </authorList>
    </citation>
    <scope>NUCLEOTIDE SEQUENCE [LARGE SCALE GENOMIC DNA]</scope>
    <source>
        <strain evidence="2">CG22_combo_CG10-13_8_21_14_all_39_12</strain>
    </source>
</reference>
<evidence type="ECO:0000313" key="2">
    <source>
        <dbReference type="EMBL" id="PIP56494.1"/>
    </source>
</evidence>
<feature type="region of interest" description="Disordered" evidence="1">
    <location>
        <begin position="74"/>
        <end position="105"/>
    </location>
</feature>
<evidence type="ECO:0000313" key="3">
    <source>
        <dbReference type="Proteomes" id="UP000228495"/>
    </source>
</evidence>
<dbReference type="AlphaFoldDB" id="A0A2H0BFU2"/>
<name>A0A2H0BFU2_UNCKA</name>
<protein>
    <recommendedName>
        <fullName evidence="4">YwbE family protein</fullName>
    </recommendedName>
</protein>
<dbReference type="Proteomes" id="UP000228495">
    <property type="component" value="Unassembled WGS sequence"/>
</dbReference>
<evidence type="ECO:0008006" key="4">
    <source>
        <dbReference type="Google" id="ProtNLM"/>
    </source>
</evidence>
<gene>
    <name evidence="2" type="ORF">COX05_02780</name>
</gene>
<dbReference type="EMBL" id="PCSU01000047">
    <property type="protein sequence ID" value="PIP56494.1"/>
    <property type="molecule type" value="Genomic_DNA"/>
</dbReference>